<keyword evidence="4" id="KW-1185">Reference proteome</keyword>
<feature type="signal peptide" evidence="2">
    <location>
        <begin position="1"/>
        <end position="18"/>
    </location>
</feature>
<gene>
    <name evidence="3" type="ORF">HYFRA_00012607</name>
</gene>
<feature type="chain" id="PRO_5040243768" evidence="2">
    <location>
        <begin position="19"/>
        <end position="102"/>
    </location>
</feature>
<evidence type="ECO:0000256" key="1">
    <source>
        <dbReference type="SAM" id="MobiDB-lite"/>
    </source>
</evidence>
<feature type="compositionally biased region" description="Gly residues" evidence="1">
    <location>
        <begin position="92"/>
        <end position="102"/>
    </location>
</feature>
<comment type="caution">
    <text evidence="3">The sequence shown here is derived from an EMBL/GenBank/DDBJ whole genome shotgun (WGS) entry which is preliminary data.</text>
</comment>
<organism evidence="3 4">
    <name type="scientific">Hymenoscyphus fraxineus</name>
    <dbReference type="NCBI Taxonomy" id="746836"/>
    <lineage>
        <taxon>Eukaryota</taxon>
        <taxon>Fungi</taxon>
        <taxon>Dikarya</taxon>
        <taxon>Ascomycota</taxon>
        <taxon>Pezizomycotina</taxon>
        <taxon>Leotiomycetes</taxon>
        <taxon>Helotiales</taxon>
        <taxon>Helotiaceae</taxon>
        <taxon>Hymenoscyphus</taxon>
    </lineage>
</organism>
<evidence type="ECO:0000256" key="2">
    <source>
        <dbReference type="SAM" id="SignalP"/>
    </source>
</evidence>
<dbReference type="EMBL" id="CAJVRL010000090">
    <property type="protein sequence ID" value="CAG8959249.1"/>
    <property type="molecule type" value="Genomic_DNA"/>
</dbReference>
<evidence type="ECO:0000313" key="3">
    <source>
        <dbReference type="EMBL" id="CAG8959249.1"/>
    </source>
</evidence>
<dbReference type="Proteomes" id="UP000696280">
    <property type="component" value="Unassembled WGS sequence"/>
</dbReference>
<sequence length="102" mass="11064">MQFRNLLVIATLATSVSAAGYSWAYCQNLPSGTDDITSTAIVCNTMREQFNCDDCETRQALLDPDHITKCTSSGKKIDPREWASQCRASTQGQGGQRTGVGN</sequence>
<keyword evidence="2" id="KW-0732">Signal</keyword>
<name>A0A9N9L4D7_9HELO</name>
<reference evidence="3" key="1">
    <citation type="submission" date="2021-07" db="EMBL/GenBank/DDBJ databases">
        <authorList>
            <person name="Durling M."/>
        </authorList>
    </citation>
    <scope>NUCLEOTIDE SEQUENCE</scope>
</reference>
<feature type="region of interest" description="Disordered" evidence="1">
    <location>
        <begin position="82"/>
        <end position="102"/>
    </location>
</feature>
<accession>A0A9N9L4D7</accession>
<protein>
    <submittedName>
        <fullName evidence="3">Uncharacterized protein</fullName>
    </submittedName>
</protein>
<proteinExistence type="predicted"/>
<dbReference type="AlphaFoldDB" id="A0A9N9L4D7"/>
<evidence type="ECO:0000313" key="4">
    <source>
        <dbReference type="Proteomes" id="UP000696280"/>
    </source>
</evidence>
<dbReference type="OrthoDB" id="10377405at2759"/>